<protein>
    <submittedName>
        <fullName evidence="2">Quinol monooxygenase YgiN</fullName>
    </submittedName>
</protein>
<dbReference type="EMBL" id="FXBJ01000002">
    <property type="protein sequence ID" value="SMH29632.1"/>
    <property type="molecule type" value="Genomic_DNA"/>
</dbReference>
<name>A0A1X7MYR0_9LACT</name>
<keyword evidence="2" id="KW-0503">Monooxygenase</keyword>
<dbReference type="Gene3D" id="3.30.70.100">
    <property type="match status" value="1"/>
</dbReference>
<gene>
    <name evidence="2" type="ORF">SAMN04488700_1080</name>
</gene>
<organism evidence="2 3">
    <name type="scientific">Carnobacterium iners</name>
    <dbReference type="NCBI Taxonomy" id="1073423"/>
    <lineage>
        <taxon>Bacteria</taxon>
        <taxon>Bacillati</taxon>
        <taxon>Bacillota</taxon>
        <taxon>Bacilli</taxon>
        <taxon>Lactobacillales</taxon>
        <taxon>Carnobacteriaceae</taxon>
        <taxon>Carnobacterium</taxon>
    </lineage>
</organism>
<feature type="domain" description="ABM" evidence="1">
    <location>
        <begin position="2"/>
        <end position="90"/>
    </location>
</feature>
<evidence type="ECO:0000259" key="1">
    <source>
        <dbReference type="PROSITE" id="PS51725"/>
    </source>
</evidence>
<dbReference type="PANTHER" id="PTHR33336">
    <property type="entry name" value="QUINOL MONOOXYGENASE YGIN-RELATED"/>
    <property type="match status" value="1"/>
</dbReference>
<keyword evidence="3" id="KW-1185">Reference proteome</keyword>
<dbReference type="GO" id="GO:0004497">
    <property type="term" value="F:monooxygenase activity"/>
    <property type="evidence" value="ECO:0007669"/>
    <property type="project" value="UniProtKB-KW"/>
</dbReference>
<dbReference type="PROSITE" id="PS51725">
    <property type="entry name" value="ABM"/>
    <property type="match status" value="1"/>
</dbReference>
<dbReference type="RefSeq" id="WP_085559272.1">
    <property type="nucleotide sequence ID" value="NZ_FOAH01000001.1"/>
</dbReference>
<dbReference type="InterPro" id="IPR011008">
    <property type="entry name" value="Dimeric_a/b-barrel"/>
</dbReference>
<dbReference type="InterPro" id="IPR050744">
    <property type="entry name" value="AI-2_Isomerase_LsrG"/>
</dbReference>
<dbReference type="SUPFAM" id="SSF54909">
    <property type="entry name" value="Dimeric alpha+beta barrel"/>
    <property type="match status" value="1"/>
</dbReference>
<accession>A0A1X7MYR0</accession>
<dbReference type="Proteomes" id="UP000193435">
    <property type="component" value="Unassembled WGS sequence"/>
</dbReference>
<reference evidence="2 3" key="1">
    <citation type="submission" date="2017-04" db="EMBL/GenBank/DDBJ databases">
        <authorList>
            <person name="Afonso C.L."/>
            <person name="Miller P.J."/>
            <person name="Scott M.A."/>
            <person name="Spackman E."/>
            <person name="Goraichik I."/>
            <person name="Dimitrov K.M."/>
            <person name="Suarez D.L."/>
            <person name="Swayne D.E."/>
        </authorList>
    </citation>
    <scope>NUCLEOTIDE SEQUENCE [LARGE SCALE GENOMIC DNA]</scope>
    <source>
        <strain evidence="2 3">LMG26642</strain>
    </source>
</reference>
<dbReference type="AlphaFoldDB" id="A0A1X7MYR0"/>
<sequence length="96" mass="11177">MKIINATFFIKEYKRDKFLATVTPLIEATLLEEGCIGYHLYESFEEPNRFIMIENRKNQAAINAHNKNPLLLDLFNKLPTYSSKQPILTISTLEEK</sequence>
<dbReference type="PANTHER" id="PTHR33336:SF3">
    <property type="entry name" value="ABM DOMAIN-CONTAINING PROTEIN"/>
    <property type="match status" value="1"/>
</dbReference>
<evidence type="ECO:0000313" key="2">
    <source>
        <dbReference type="EMBL" id="SMH29632.1"/>
    </source>
</evidence>
<dbReference type="Pfam" id="PF03992">
    <property type="entry name" value="ABM"/>
    <property type="match status" value="1"/>
</dbReference>
<dbReference type="STRING" id="1073423.SAMN04488700_1080"/>
<proteinExistence type="predicted"/>
<keyword evidence="2" id="KW-0560">Oxidoreductase</keyword>
<dbReference type="OrthoDB" id="287932at2"/>
<evidence type="ECO:0000313" key="3">
    <source>
        <dbReference type="Proteomes" id="UP000193435"/>
    </source>
</evidence>
<dbReference type="InterPro" id="IPR007138">
    <property type="entry name" value="ABM_dom"/>
</dbReference>